<feature type="transmembrane region" description="Helical" evidence="1">
    <location>
        <begin position="20"/>
        <end position="41"/>
    </location>
</feature>
<accession>A0A4R2KK85</accession>
<reference evidence="3 4" key="1">
    <citation type="submission" date="2019-03" db="EMBL/GenBank/DDBJ databases">
        <title>Genomic Encyclopedia of Type Strains, Phase IV (KMG-IV): sequencing the most valuable type-strain genomes for metagenomic binning, comparative biology and taxonomic classification.</title>
        <authorList>
            <person name="Goeker M."/>
        </authorList>
    </citation>
    <scope>NUCLEOTIDE SEQUENCE [LARGE SCALE GENOMIC DNA]</scope>
    <source>
        <strain evidence="3 4">DSM 4868</strain>
    </source>
</reference>
<evidence type="ECO:0000256" key="1">
    <source>
        <dbReference type="SAM" id="Phobius"/>
    </source>
</evidence>
<protein>
    <submittedName>
        <fullName evidence="3">TadE-like protein</fullName>
    </submittedName>
</protein>
<dbReference type="EMBL" id="SLWW01000003">
    <property type="protein sequence ID" value="TCO72867.1"/>
    <property type="molecule type" value="Genomic_DNA"/>
</dbReference>
<proteinExistence type="predicted"/>
<feature type="domain" description="TadE-like" evidence="2">
    <location>
        <begin position="20"/>
        <end position="62"/>
    </location>
</feature>
<evidence type="ECO:0000313" key="4">
    <source>
        <dbReference type="Proteomes" id="UP000295142"/>
    </source>
</evidence>
<keyword evidence="1" id="KW-0472">Membrane</keyword>
<name>A0A4R2KK85_9RHOB</name>
<dbReference type="Proteomes" id="UP000295142">
    <property type="component" value="Unassembled WGS sequence"/>
</dbReference>
<organism evidence="3 4">
    <name type="scientific">Rhodovulum euryhalinum</name>
    <dbReference type="NCBI Taxonomy" id="35805"/>
    <lineage>
        <taxon>Bacteria</taxon>
        <taxon>Pseudomonadati</taxon>
        <taxon>Pseudomonadota</taxon>
        <taxon>Alphaproteobacteria</taxon>
        <taxon>Rhodobacterales</taxon>
        <taxon>Paracoccaceae</taxon>
        <taxon>Rhodovulum</taxon>
    </lineage>
</organism>
<gene>
    <name evidence="3" type="ORF">EV655_10396</name>
</gene>
<dbReference type="Pfam" id="PF07811">
    <property type="entry name" value="TadE"/>
    <property type="match status" value="1"/>
</dbReference>
<dbReference type="InterPro" id="IPR012495">
    <property type="entry name" value="TadE-like_dom"/>
</dbReference>
<dbReference type="RefSeq" id="WP_132542320.1">
    <property type="nucleotide sequence ID" value="NZ_SLWW01000003.1"/>
</dbReference>
<keyword evidence="4" id="KW-1185">Reference proteome</keyword>
<keyword evidence="1" id="KW-1133">Transmembrane helix</keyword>
<evidence type="ECO:0000259" key="2">
    <source>
        <dbReference type="Pfam" id="PF07811"/>
    </source>
</evidence>
<keyword evidence="1" id="KW-0812">Transmembrane</keyword>
<sequence length="183" mass="20222">MTPLFRLTARLIRAIRREDGTASIEFVLTFPIVFSMFLMSLESSILMTRQMLLDHALDESMRGIRLGQYPGLDHDMFKDIICSQAHLFPDCPNVIRVELTPVSKTTWNLPDAAATCVDRSAPIQPVTNFAQGPQNSLMMVRACVVVDPFFPGVGLGLRLHEDPRDGYALVATSAFVNEPGAGI</sequence>
<dbReference type="AlphaFoldDB" id="A0A4R2KK85"/>
<dbReference type="OrthoDB" id="7907064at2"/>
<evidence type="ECO:0000313" key="3">
    <source>
        <dbReference type="EMBL" id="TCO72867.1"/>
    </source>
</evidence>
<comment type="caution">
    <text evidence="3">The sequence shown here is derived from an EMBL/GenBank/DDBJ whole genome shotgun (WGS) entry which is preliminary data.</text>
</comment>